<dbReference type="AlphaFoldDB" id="A0A5J4U5D4"/>
<sequence length="339" mass="39816">MSFEKCCAMVLQRSSNMIFESFDKKCKSDWNQVDKRIPRSISQKHPPTLHLTVQTDQIDSEETVARRSYRQQPTIMDTKTIRQSITLAMKTITNKRMITESEDNNKTTKLNICKIVEIINQEKQDHLTQSILNMNQEIQTLHNPKANLLQSPYLLSQIKQKDKLQYINREYNKPTNTILEAKQVNQSPYPISSQGVPKLEPTLTLLTTSQRSRSGEKRQMQPQLLKTRQQNSPKATRPMQDPRNRNKDSTQTTKQKQNPIPRLTSRISWTEEEREEERREGRDLENCETDKENREILNGNGGINSEIFRIMGNNQHERLYPIRIHPPMERQFEYQQPIT</sequence>
<reference evidence="2 3" key="1">
    <citation type="submission" date="2019-03" db="EMBL/GenBank/DDBJ databases">
        <title>Single cell metagenomics reveals metabolic interactions within the superorganism composed of flagellate Streblomastix strix and complex community of Bacteroidetes bacteria on its surface.</title>
        <authorList>
            <person name="Treitli S.C."/>
            <person name="Kolisko M."/>
            <person name="Husnik F."/>
            <person name="Keeling P."/>
            <person name="Hampl V."/>
        </authorList>
    </citation>
    <scope>NUCLEOTIDE SEQUENCE [LARGE SCALE GENOMIC DNA]</scope>
    <source>
        <strain evidence="2">ST1C</strain>
    </source>
</reference>
<evidence type="ECO:0000313" key="2">
    <source>
        <dbReference type="EMBL" id="KAA6365787.1"/>
    </source>
</evidence>
<feature type="region of interest" description="Disordered" evidence="1">
    <location>
        <begin position="207"/>
        <end position="287"/>
    </location>
</feature>
<feature type="compositionally biased region" description="Basic and acidic residues" evidence="1">
    <location>
        <begin position="276"/>
        <end position="287"/>
    </location>
</feature>
<gene>
    <name evidence="2" type="ORF">EZS28_038686</name>
</gene>
<organism evidence="2 3">
    <name type="scientific">Streblomastix strix</name>
    <dbReference type="NCBI Taxonomy" id="222440"/>
    <lineage>
        <taxon>Eukaryota</taxon>
        <taxon>Metamonada</taxon>
        <taxon>Preaxostyla</taxon>
        <taxon>Oxymonadida</taxon>
        <taxon>Streblomastigidae</taxon>
        <taxon>Streblomastix</taxon>
    </lineage>
</organism>
<proteinExistence type="predicted"/>
<feature type="compositionally biased region" description="Polar residues" evidence="1">
    <location>
        <begin position="249"/>
        <end position="258"/>
    </location>
</feature>
<name>A0A5J4U5D4_9EUKA</name>
<feature type="compositionally biased region" description="Polar residues" evidence="1">
    <location>
        <begin position="220"/>
        <end position="234"/>
    </location>
</feature>
<accession>A0A5J4U5D4</accession>
<protein>
    <submittedName>
        <fullName evidence="2">Uncharacterized protein</fullName>
    </submittedName>
</protein>
<comment type="caution">
    <text evidence="2">The sequence shown here is derived from an EMBL/GenBank/DDBJ whole genome shotgun (WGS) entry which is preliminary data.</text>
</comment>
<evidence type="ECO:0000313" key="3">
    <source>
        <dbReference type="Proteomes" id="UP000324800"/>
    </source>
</evidence>
<dbReference type="EMBL" id="SNRW01020085">
    <property type="protein sequence ID" value="KAA6365787.1"/>
    <property type="molecule type" value="Genomic_DNA"/>
</dbReference>
<evidence type="ECO:0000256" key="1">
    <source>
        <dbReference type="SAM" id="MobiDB-lite"/>
    </source>
</evidence>
<dbReference type="Proteomes" id="UP000324800">
    <property type="component" value="Unassembled WGS sequence"/>
</dbReference>
<feature type="non-terminal residue" evidence="2">
    <location>
        <position position="339"/>
    </location>
</feature>